<dbReference type="GO" id="GO:0016301">
    <property type="term" value="F:kinase activity"/>
    <property type="evidence" value="ECO:0007669"/>
    <property type="project" value="UniProtKB-KW"/>
</dbReference>
<keyword evidence="3" id="KW-1185">Reference proteome</keyword>
<dbReference type="AlphaFoldDB" id="A0A1M6M7R6"/>
<dbReference type="RefSeq" id="WP_025835991.1">
    <property type="nucleotide sequence ID" value="NZ_FQZN01000065.1"/>
</dbReference>
<dbReference type="NCBIfam" id="TIGR03071">
    <property type="entry name" value="couple_hipA"/>
    <property type="match status" value="1"/>
</dbReference>
<keyword evidence="2" id="KW-0808">Transferase</keyword>
<sequence>MRQCEVYVHGIRAGVLTEDDHREYTFSYDAAYLSGEENPPVSLTLPLRKEPYHSPYLFAFFFNMLSEGENRQIQSQVHHIDADDDFGILLATAQADTIGAVTIKPIAL</sequence>
<organism evidence="2 3">
    <name type="scientific">Bacteroides stercorirosoris</name>
    <dbReference type="NCBI Taxonomy" id="871324"/>
    <lineage>
        <taxon>Bacteria</taxon>
        <taxon>Pseudomonadati</taxon>
        <taxon>Bacteroidota</taxon>
        <taxon>Bacteroidia</taxon>
        <taxon>Bacteroidales</taxon>
        <taxon>Bacteroidaceae</taxon>
        <taxon>Bacteroides</taxon>
    </lineage>
</organism>
<dbReference type="EMBL" id="FQZN01000065">
    <property type="protein sequence ID" value="SHJ79522.1"/>
    <property type="molecule type" value="Genomic_DNA"/>
</dbReference>
<name>A0A1M6M7R6_9BACE</name>
<evidence type="ECO:0000313" key="3">
    <source>
        <dbReference type="Proteomes" id="UP000184192"/>
    </source>
</evidence>
<dbReference type="eggNOG" id="COG3550">
    <property type="taxonomic scope" value="Bacteria"/>
</dbReference>
<feature type="domain" description="HipA N-terminal subdomain 1" evidence="1">
    <location>
        <begin position="5"/>
        <end position="103"/>
    </location>
</feature>
<dbReference type="InterPro" id="IPR017508">
    <property type="entry name" value="HipA_N1"/>
</dbReference>
<keyword evidence="2" id="KW-0418">Kinase</keyword>
<proteinExistence type="predicted"/>
<reference evidence="3" key="1">
    <citation type="submission" date="2016-11" db="EMBL/GenBank/DDBJ databases">
        <authorList>
            <person name="Varghese N."/>
            <person name="Submissions S."/>
        </authorList>
    </citation>
    <scope>NUCLEOTIDE SEQUENCE [LARGE SCALE GENOMIC DNA]</scope>
    <source>
        <strain evidence="3">DSM 26884</strain>
    </source>
</reference>
<dbReference type="Pfam" id="PF13657">
    <property type="entry name" value="Couple_hipA"/>
    <property type="match status" value="1"/>
</dbReference>
<evidence type="ECO:0000313" key="2">
    <source>
        <dbReference type="EMBL" id="SHJ79522.1"/>
    </source>
</evidence>
<protein>
    <submittedName>
        <fullName evidence="2">Serine/threonine-protein kinase HipA</fullName>
    </submittedName>
</protein>
<accession>A0A1M6M7R6</accession>
<gene>
    <name evidence="2" type="ORF">SAMN05444350_1653</name>
</gene>
<evidence type="ECO:0000259" key="1">
    <source>
        <dbReference type="Pfam" id="PF13657"/>
    </source>
</evidence>
<dbReference type="GeneID" id="92714949"/>
<dbReference type="Proteomes" id="UP000184192">
    <property type="component" value="Unassembled WGS sequence"/>
</dbReference>